<evidence type="ECO:0000256" key="10">
    <source>
        <dbReference type="ARBA" id="ARBA00044770"/>
    </source>
</evidence>
<proteinExistence type="inferred from homology"/>
<dbReference type="EC" id="2.4.99.28" evidence="10"/>
<keyword evidence="6" id="KW-0328">Glycosyltransferase</keyword>
<dbReference type="InterPro" id="IPR023346">
    <property type="entry name" value="Lysozyme-like_dom_sf"/>
</dbReference>
<organism evidence="16 17">
    <name type="scientific">Desulfonema limicola</name>
    <dbReference type="NCBI Taxonomy" id="45656"/>
    <lineage>
        <taxon>Bacteria</taxon>
        <taxon>Pseudomonadati</taxon>
        <taxon>Thermodesulfobacteriota</taxon>
        <taxon>Desulfobacteria</taxon>
        <taxon>Desulfobacterales</taxon>
        <taxon>Desulfococcaceae</taxon>
        <taxon>Desulfonema</taxon>
    </lineage>
</organism>
<feature type="transmembrane region" description="Helical" evidence="12">
    <location>
        <begin position="12"/>
        <end position="34"/>
    </location>
</feature>
<evidence type="ECO:0000256" key="2">
    <source>
        <dbReference type="ARBA" id="ARBA00007090"/>
    </source>
</evidence>
<evidence type="ECO:0000256" key="4">
    <source>
        <dbReference type="ARBA" id="ARBA00022645"/>
    </source>
</evidence>
<dbReference type="GO" id="GO:0009252">
    <property type="term" value="P:peptidoglycan biosynthetic process"/>
    <property type="evidence" value="ECO:0007669"/>
    <property type="project" value="InterPro"/>
</dbReference>
<dbReference type="InterPro" id="IPR001264">
    <property type="entry name" value="Glyco_trans_51"/>
</dbReference>
<feature type="domain" description="Glycosyl transferase family 51" evidence="14">
    <location>
        <begin position="59"/>
        <end position="234"/>
    </location>
</feature>
<evidence type="ECO:0000256" key="3">
    <source>
        <dbReference type="ARBA" id="ARBA00007739"/>
    </source>
</evidence>
<evidence type="ECO:0000313" key="16">
    <source>
        <dbReference type="EMBL" id="QTA81183.1"/>
    </source>
</evidence>
<evidence type="ECO:0000256" key="9">
    <source>
        <dbReference type="ARBA" id="ARBA00023268"/>
    </source>
</evidence>
<keyword evidence="12" id="KW-0812">Transmembrane</keyword>
<sequence>MYPADSKYFHPAVFTGFLIFLSLVLYTGTAFIVLDKQFPFYQPEYDKNFAVTVVSDNGTPLRSFPDTKGVWRYPVNIKEVSPLYIQALINYEDRYFRFHPGVNPLALVRALFQFLDSGRFLSGGSTLTMQAARILHPHTKDIKGKSCQMFRAFQLEYHFTKDEILNIYLNYAPFGGPIEGVQAASFAYLGKSALELSHAEAALLAVLPQSPSRMRPDRHPDRASRGRNKVLDRMAKFGIWDKSIVKDAKMEKVLARFEPKPMTAPLLARRLKSQGNPFQPVRTFIDPFIQETVADLIYGFTADTPEHTSGAAIVVENKSLKVRAYVGSADFFNNSRFGHVDMVGAIRSPGSTLKPFLYAIAMEEGLIHSESLLVDAPFSFSGYRPDNFTRHFSGPVSASEALCRSLNLPAVDIIDRIGPKFFDTRLRQGGLKLQYPNYQEPNLTMILGGAGTSLEDLVSAYTAFARGGMAGELRFTQNQKIKQKPMLTKGAAYIIRQILEENPRPDLPAGRLFLDRSRQAAWKTGTSYGFRDAWTIGITDQYTIGVWTGRPDGTPSPGQYGRAAAAPLFFSIVDSLPRQYTSPSSIPDTVSRREICWPLGIPASEKYKTGKDPLCHRRRMAWILNNIIPPAFPDRTDELWQPNPVSIMINPETGLRVDIDCPVFNPVKTLIARWPRASEPWLSPELRRKSSIPPFDPRCSSSSFNYADNIKIMGIEDNTIFRPPGSETRLPSVNLMARGGKKNLYWLLNGRLIARSGINETCIYQFKSPGQYQLTVMDQAGNYDFVQFTVISPEI</sequence>
<dbReference type="PANTHER" id="PTHR32282:SF15">
    <property type="entry name" value="PENICILLIN-BINDING PROTEIN 1C"/>
    <property type="match status" value="1"/>
</dbReference>
<evidence type="ECO:0000259" key="15">
    <source>
        <dbReference type="Pfam" id="PF06832"/>
    </source>
</evidence>
<evidence type="ECO:0000256" key="5">
    <source>
        <dbReference type="ARBA" id="ARBA00022670"/>
    </source>
</evidence>
<dbReference type="Pfam" id="PF00905">
    <property type="entry name" value="Transpeptidase"/>
    <property type="match status" value="1"/>
</dbReference>
<keyword evidence="5" id="KW-0645">Protease</keyword>
<reference evidence="16" key="1">
    <citation type="journal article" date="2021" name="Microb. Physiol.">
        <title>Proteogenomic Insights into the Physiology of Marine, Sulfate-Reducing, Filamentous Desulfonema limicola and Desulfonema magnum.</title>
        <authorList>
            <person name="Schnaars V."/>
            <person name="Wohlbrand L."/>
            <person name="Scheve S."/>
            <person name="Hinrichs C."/>
            <person name="Reinhardt R."/>
            <person name="Rabus R."/>
        </authorList>
    </citation>
    <scope>NUCLEOTIDE SEQUENCE</scope>
    <source>
        <strain evidence="16">5ac10</strain>
    </source>
</reference>
<evidence type="ECO:0000256" key="6">
    <source>
        <dbReference type="ARBA" id="ARBA00022676"/>
    </source>
</evidence>
<dbReference type="EMBL" id="CP061799">
    <property type="protein sequence ID" value="QTA81183.1"/>
    <property type="molecule type" value="Genomic_DNA"/>
</dbReference>
<evidence type="ECO:0000313" key="17">
    <source>
        <dbReference type="Proteomes" id="UP000663720"/>
    </source>
</evidence>
<dbReference type="InterPro" id="IPR012338">
    <property type="entry name" value="Beta-lactam/transpept-like"/>
</dbReference>
<dbReference type="PANTHER" id="PTHR32282">
    <property type="entry name" value="BINDING PROTEIN TRANSPEPTIDASE, PUTATIVE-RELATED"/>
    <property type="match status" value="1"/>
</dbReference>
<feature type="domain" description="Penicillin-binding C-terminal" evidence="15">
    <location>
        <begin position="707"/>
        <end position="788"/>
    </location>
</feature>
<dbReference type="GO" id="GO:0008955">
    <property type="term" value="F:peptidoglycan glycosyltransferase activity"/>
    <property type="evidence" value="ECO:0007669"/>
    <property type="project" value="UniProtKB-EC"/>
</dbReference>
<dbReference type="Proteomes" id="UP000663720">
    <property type="component" value="Chromosome"/>
</dbReference>
<evidence type="ECO:0000256" key="1">
    <source>
        <dbReference type="ARBA" id="ARBA00004752"/>
    </source>
</evidence>
<dbReference type="Gene3D" id="1.10.3810.10">
    <property type="entry name" value="Biosynthetic peptidoglycan transglycosylase-like"/>
    <property type="match status" value="1"/>
</dbReference>
<protein>
    <recommendedName>
        <fullName evidence="10">peptidoglycan glycosyltransferase</fullName>
        <ecNumber evidence="10">2.4.99.28</ecNumber>
    </recommendedName>
</protein>
<dbReference type="Pfam" id="PF00912">
    <property type="entry name" value="Transgly"/>
    <property type="match status" value="1"/>
</dbReference>
<dbReference type="AlphaFoldDB" id="A0A975B971"/>
<evidence type="ECO:0000256" key="8">
    <source>
        <dbReference type="ARBA" id="ARBA00022801"/>
    </source>
</evidence>
<gene>
    <name evidence="16" type="primary">pbpC</name>
    <name evidence="16" type="ORF">dnl_35140</name>
</gene>
<dbReference type="Pfam" id="PF06832">
    <property type="entry name" value="BiPBP_C"/>
    <property type="match status" value="1"/>
</dbReference>
<dbReference type="GO" id="GO:0030288">
    <property type="term" value="C:outer membrane-bounded periplasmic space"/>
    <property type="evidence" value="ECO:0007669"/>
    <property type="project" value="TreeGrafter"/>
</dbReference>
<comment type="pathway">
    <text evidence="1">Cell wall biogenesis; peptidoglycan biosynthesis.</text>
</comment>
<dbReference type="SUPFAM" id="SSF56601">
    <property type="entry name" value="beta-lactamase/transpeptidase-like"/>
    <property type="match status" value="1"/>
</dbReference>
<dbReference type="SUPFAM" id="SSF53955">
    <property type="entry name" value="Lysozyme-like"/>
    <property type="match status" value="1"/>
</dbReference>
<keyword evidence="9" id="KW-0511">Multifunctional enzyme</keyword>
<evidence type="ECO:0000259" key="14">
    <source>
        <dbReference type="Pfam" id="PF00912"/>
    </source>
</evidence>
<evidence type="ECO:0000259" key="13">
    <source>
        <dbReference type="Pfam" id="PF00905"/>
    </source>
</evidence>
<dbReference type="GO" id="GO:0006508">
    <property type="term" value="P:proteolysis"/>
    <property type="evidence" value="ECO:0007669"/>
    <property type="project" value="UniProtKB-KW"/>
</dbReference>
<keyword evidence="17" id="KW-1185">Reference proteome</keyword>
<keyword evidence="12" id="KW-1133">Transmembrane helix</keyword>
<dbReference type="InterPro" id="IPR036950">
    <property type="entry name" value="PBP_transglycosylase"/>
</dbReference>
<comment type="catalytic activity">
    <reaction evidence="11">
        <text>[GlcNAc-(1-&gt;4)-Mur2Ac(oyl-L-Ala-gamma-D-Glu-L-Lys-D-Ala-D-Ala)](n)-di-trans,octa-cis-undecaprenyl diphosphate + beta-D-GlcNAc-(1-&gt;4)-Mur2Ac(oyl-L-Ala-gamma-D-Glu-L-Lys-D-Ala-D-Ala)-di-trans,octa-cis-undecaprenyl diphosphate = [GlcNAc-(1-&gt;4)-Mur2Ac(oyl-L-Ala-gamma-D-Glu-L-Lys-D-Ala-D-Ala)](n+1)-di-trans,octa-cis-undecaprenyl diphosphate + di-trans,octa-cis-undecaprenyl diphosphate + H(+)</text>
        <dbReference type="Rhea" id="RHEA:23708"/>
        <dbReference type="Rhea" id="RHEA-COMP:9602"/>
        <dbReference type="Rhea" id="RHEA-COMP:9603"/>
        <dbReference type="ChEBI" id="CHEBI:15378"/>
        <dbReference type="ChEBI" id="CHEBI:58405"/>
        <dbReference type="ChEBI" id="CHEBI:60033"/>
        <dbReference type="ChEBI" id="CHEBI:78435"/>
        <dbReference type="EC" id="2.4.99.28"/>
    </reaction>
</comment>
<keyword evidence="4" id="KW-0121">Carboxypeptidase</keyword>
<dbReference type="InterPro" id="IPR011815">
    <property type="entry name" value="PBP_1c"/>
</dbReference>
<accession>A0A975B971</accession>
<evidence type="ECO:0000256" key="12">
    <source>
        <dbReference type="SAM" id="Phobius"/>
    </source>
</evidence>
<dbReference type="NCBIfam" id="TIGR02073">
    <property type="entry name" value="PBP_1c"/>
    <property type="match status" value="1"/>
</dbReference>
<keyword evidence="7" id="KW-0808">Transferase</keyword>
<feature type="domain" description="Penicillin-binding protein transpeptidase" evidence="13">
    <location>
        <begin position="310"/>
        <end position="569"/>
    </location>
</feature>
<evidence type="ECO:0000256" key="11">
    <source>
        <dbReference type="ARBA" id="ARBA00049902"/>
    </source>
</evidence>
<evidence type="ECO:0000256" key="7">
    <source>
        <dbReference type="ARBA" id="ARBA00022679"/>
    </source>
</evidence>
<keyword evidence="8" id="KW-0378">Hydrolase</keyword>
<comment type="similarity">
    <text evidence="2">In the C-terminal section; belongs to the transpeptidase family.</text>
</comment>
<dbReference type="InterPro" id="IPR050396">
    <property type="entry name" value="Glycosyltr_51/Transpeptidase"/>
</dbReference>
<dbReference type="Gene3D" id="3.40.710.10">
    <property type="entry name" value="DD-peptidase/beta-lactamase superfamily"/>
    <property type="match status" value="1"/>
</dbReference>
<dbReference type="InterPro" id="IPR001460">
    <property type="entry name" value="PCN-bd_Tpept"/>
</dbReference>
<name>A0A975B971_9BACT</name>
<dbReference type="GO" id="GO:0004180">
    <property type="term" value="F:carboxypeptidase activity"/>
    <property type="evidence" value="ECO:0007669"/>
    <property type="project" value="UniProtKB-KW"/>
</dbReference>
<comment type="similarity">
    <text evidence="3">In the N-terminal section; belongs to the glycosyltransferase 51 family.</text>
</comment>
<dbReference type="GO" id="GO:0008658">
    <property type="term" value="F:penicillin binding"/>
    <property type="evidence" value="ECO:0007669"/>
    <property type="project" value="InterPro"/>
</dbReference>
<dbReference type="KEGG" id="dli:dnl_35140"/>
<keyword evidence="12" id="KW-0472">Membrane</keyword>
<dbReference type="InterPro" id="IPR009647">
    <property type="entry name" value="PBP_C"/>
</dbReference>